<comment type="caution">
    <text evidence="1">The sequence shown here is derived from an EMBL/GenBank/DDBJ whole genome shotgun (WGS) entry which is preliminary data.</text>
</comment>
<evidence type="ECO:0000313" key="2">
    <source>
        <dbReference type="Proteomes" id="UP001497700"/>
    </source>
</evidence>
<organism evidence="1 2">
    <name type="scientific">Hypoxylon rubiginosum</name>
    <dbReference type="NCBI Taxonomy" id="110542"/>
    <lineage>
        <taxon>Eukaryota</taxon>
        <taxon>Fungi</taxon>
        <taxon>Dikarya</taxon>
        <taxon>Ascomycota</taxon>
        <taxon>Pezizomycotina</taxon>
        <taxon>Sordariomycetes</taxon>
        <taxon>Xylariomycetidae</taxon>
        <taxon>Xylariales</taxon>
        <taxon>Hypoxylaceae</taxon>
        <taxon>Hypoxylon</taxon>
    </lineage>
</organism>
<protein>
    <submittedName>
        <fullName evidence="1">Glycosyltransferase family 62 protein</fullName>
    </submittedName>
</protein>
<reference evidence="1 2" key="1">
    <citation type="journal article" date="2022" name="New Phytol.">
        <title>Ecological generalism drives hyperdiversity of secondary metabolite gene clusters in xylarialean endophytes.</title>
        <authorList>
            <person name="Franco M.E.E."/>
            <person name="Wisecaver J.H."/>
            <person name="Arnold A.E."/>
            <person name="Ju Y.M."/>
            <person name="Slot J.C."/>
            <person name="Ahrendt S."/>
            <person name="Moore L.P."/>
            <person name="Eastman K.E."/>
            <person name="Scott K."/>
            <person name="Konkel Z."/>
            <person name="Mondo S.J."/>
            <person name="Kuo A."/>
            <person name="Hayes R.D."/>
            <person name="Haridas S."/>
            <person name="Andreopoulos B."/>
            <person name="Riley R."/>
            <person name="LaButti K."/>
            <person name="Pangilinan J."/>
            <person name="Lipzen A."/>
            <person name="Amirebrahimi M."/>
            <person name="Yan J."/>
            <person name="Adam C."/>
            <person name="Keymanesh K."/>
            <person name="Ng V."/>
            <person name="Louie K."/>
            <person name="Northen T."/>
            <person name="Drula E."/>
            <person name="Henrissat B."/>
            <person name="Hsieh H.M."/>
            <person name="Youens-Clark K."/>
            <person name="Lutzoni F."/>
            <person name="Miadlikowska J."/>
            <person name="Eastwood D.C."/>
            <person name="Hamelin R.C."/>
            <person name="Grigoriev I.V."/>
            <person name="U'Ren J.M."/>
        </authorList>
    </citation>
    <scope>NUCLEOTIDE SEQUENCE [LARGE SCALE GENOMIC DNA]</scope>
    <source>
        <strain evidence="1 2">CBS 119005</strain>
    </source>
</reference>
<keyword evidence="2" id="KW-1185">Reference proteome</keyword>
<gene>
    <name evidence="1" type="ORF">F4820DRAFT_159865</name>
</gene>
<accession>A0ACB9Z890</accession>
<sequence length="377" mass="42120">MANRLRFAPNRLVLISISSLLLLFVLFHSFEPRRRAWSCKTLSSCLGGNHPPAYKHWDGVPLDLAVGKNEKTLSDGTVFYHRHIVNTEPDILFQVLSRDSHSWSRDFRSSRRTIYDFLDMIVSTDLDLTRVSLGLMTASREEFEAAKEAVTPLPFARVALYYRENDGGGPASQIPYEDRHRPEVQRTRRGAIASARNYLTARSLQDEEHVIWVDADIVEFSKGLVQTMIGHAQKREDVGILTALCSQTLTANYDKNAWSYNRDVPLLTGPVGDGDLETAADTLVETRTYIDELTKGTTNDDIVPLDSVGGTILYIKASLLRQGINFPTSYVVGTTWSHEGWVGIESEGICYMASQLEGGGNCFVLGGSHHVRHADWS</sequence>
<name>A0ACB9Z890_9PEZI</name>
<evidence type="ECO:0000313" key="1">
    <source>
        <dbReference type="EMBL" id="KAI4868041.1"/>
    </source>
</evidence>
<dbReference type="EMBL" id="MU393441">
    <property type="protein sequence ID" value="KAI4868041.1"/>
    <property type="molecule type" value="Genomic_DNA"/>
</dbReference>
<dbReference type="Proteomes" id="UP001497700">
    <property type="component" value="Unassembled WGS sequence"/>
</dbReference>
<proteinExistence type="predicted"/>